<comment type="caution">
    <text evidence="4">The sequence shown here is derived from an EMBL/GenBank/DDBJ whole genome shotgun (WGS) entry which is preliminary data.</text>
</comment>
<reference evidence="4 5" key="1">
    <citation type="submission" date="2020-03" db="EMBL/GenBank/DDBJ databases">
        <title>WGS of actinomycetes isolated from Thailand.</title>
        <authorList>
            <person name="Thawai C."/>
        </authorList>
    </citation>
    <scope>NUCLEOTIDE SEQUENCE [LARGE SCALE GENOMIC DNA]</scope>
    <source>
        <strain evidence="4 5">FMUSA5-5</strain>
    </source>
</reference>
<dbReference type="PROSITE" id="PS50977">
    <property type="entry name" value="HTH_TETR_2"/>
    <property type="match status" value="1"/>
</dbReference>
<accession>A0ABX1BDY7</accession>
<keyword evidence="1 2" id="KW-0238">DNA-binding</keyword>
<evidence type="ECO:0000256" key="2">
    <source>
        <dbReference type="PROSITE-ProRule" id="PRU00335"/>
    </source>
</evidence>
<protein>
    <submittedName>
        <fullName evidence="4">TetR/AcrR family transcriptional regulator</fullName>
    </submittedName>
</protein>
<keyword evidence="5" id="KW-1185">Reference proteome</keyword>
<organism evidence="4 5">
    <name type="scientific">Nonomuraea composti</name>
    <dbReference type="NCBI Taxonomy" id="2720023"/>
    <lineage>
        <taxon>Bacteria</taxon>
        <taxon>Bacillati</taxon>
        <taxon>Actinomycetota</taxon>
        <taxon>Actinomycetes</taxon>
        <taxon>Streptosporangiales</taxon>
        <taxon>Streptosporangiaceae</taxon>
        <taxon>Nonomuraea</taxon>
    </lineage>
</organism>
<sequence>MLAYTCGVRRSSRETKALILAAARERFAADGYDRTTIRAIAGQAHIDPAMIIRYFASKEDLFLAACAFDVPLPDPAGIPREKVGATLVEFFLRRWEADAALHILLRGATSPLGAERLRSVFAAEIVPLAATWCDDPVEAARRAALASTQILGLALCRFVAALPPMADMTHEELVTWVGPTVQRYLVSG</sequence>
<name>A0ABX1BDY7_9ACTN</name>
<dbReference type="SUPFAM" id="SSF46689">
    <property type="entry name" value="Homeodomain-like"/>
    <property type="match status" value="1"/>
</dbReference>
<evidence type="ECO:0000259" key="3">
    <source>
        <dbReference type="PROSITE" id="PS50977"/>
    </source>
</evidence>
<evidence type="ECO:0000313" key="5">
    <source>
        <dbReference type="Proteomes" id="UP000696294"/>
    </source>
</evidence>
<dbReference type="SUPFAM" id="SSF48498">
    <property type="entry name" value="Tetracyclin repressor-like, C-terminal domain"/>
    <property type="match status" value="1"/>
</dbReference>
<gene>
    <name evidence="4" type="ORF">HCN51_42285</name>
</gene>
<proteinExistence type="predicted"/>
<dbReference type="PANTHER" id="PTHR30055">
    <property type="entry name" value="HTH-TYPE TRANSCRIPTIONAL REGULATOR RUTR"/>
    <property type="match status" value="1"/>
</dbReference>
<dbReference type="InterPro" id="IPR009057">
    <property type="entry name" value="Homeodomain-like_sf"/>
</dbReference>
<dbReference type="EMBL" id="JAATEP010000044">
    <property type="protein sequence ID" value="NJP95993.1"/>
    <property type="molecule type" value="Genomic_DNA"/>
</dbReference>
<evidence type="ECO:0000313" key="4">
    <source>
        <dbReference type="EMBL" id="NJP95993.1"/>
    </source>
</evidence>
<evidence type="ECO:0000256" key="1">
    <source>
        <dbReference type="ARBA" id="ARBA00023125"/>
    </source>
</evidence>
<dbReference type="InterPro" id="IPR041678">
    <property type="entry name" value="TetR_C_16"/>
</dbReference>
<dbReference type="InterPro" id="IPR036271">
    <property type="entry name" value="Tet_transcr_reg_TetR-rel_C_sf"/>
</dbReference>
<dbReference type="Gene3D" id="1.10.357.10">
    <property type="entry name" value="Tetracycline Repressor, domain 2"/>
    <property type="match status" value="1"/>
</dbReference>
<dbReference type="InterPro" id="IPR050109">
    <property type="entry name" value="HTH-type_TetR-like_transc_reg"/>
</dbReference>
<feature type="domain" description="HTH tetR-type" evidence="3">
    <location>
        <begin position="13"/>
        <end position="73"/>
    </location>
</feature>
<dbReference type="InterPro" id="IPR001647">
    <property type="entry name" value="HTH_TetR"/>
</dbReference>
<dbReference type="Gene3D" id="1.10.10.60">
    <property type="entry name" value="Homeodomain-like"/>
    <property type="match status" value="1"/>
</dbReference>
<dbReference type="Proteomes" id="UP000696294">
    <property type="component" value="Unassembled WGS sequence"/>
</dbReference>
<dbReference type="PRINTS" id="PR00455">
    <property type="entry name" value="HTHTETR"/>
</dbReference>
<dbReference type="Pfam" id="PF00440">
    <property type="entry name" value="TetR_N"/>
    <property type="match status" value="1"/>
</dbReference>
<feature type="DNA-binding region" description="H-T-H motif" evidence="2">
    <location>
        <begin position="36"/>
        <end position="55"/>
    </location>
</feature>
<dbReference type="PANTHER" id="PTHR30055:SF235">
    <property type="entry name" value="TRANSCRIPTIONAL REGULATORY PROTEIN"/>
    <property type="match status" value="1"/>
</dbReference>
<dbReference type="Pfam" id="PF17920">
    <property type="entry name" value="TetR_C_16"/>
    <property type="match status" value="1"/>
</dbReference>